<dbReference type="EMBL" id="JARK01001647">
    <property type="protein sequence ID" value="EYB84722.1"/>
    <property type="molecule type" value="Genomic_DNA"/>
</dbReference>
<dbReference type="AlphaFoldDB" id="A0A016S308"/>
<feature type="compositionally biased region" description="Basic residues" evidence="1">
    <location>
        <begin position="1"/>
        <end position="11"/>
    </location>
</feature>
<evidence type="ECO:0000313" key="3">
    <source>
        <dbReference type="Proteomes" id="UP000024635"/>
    </source>
</evidence>
<accession>A0A016S308</accession>
<gene>
    <name evidence="2" type="primary">Acey_s0311.g2143</name>
    <name evidence="2" type="ORF">Y032_0311g2143</name>
</gene>
<dbReference type="Proteomes" id="UP000024635">
    <property type="component" value="Unassembled WGS sequence"/>
</dbReference>
<sequence length="80" mass="9386">MPSRYTPKRRKESPDPCTKRCRVEQSSHWEAERPYSPPRLNIFAESGWIQQEEGYWAPKSTHSTRREADLQASIQQLLVA</sequence>
<keyword evidence="3" id="KW-1185">Reference proteome</keyword>
<feature type="compositionally biased region" description="Basic and acidic residues" evidence="1">
    <location>
        <begin position="12"/>
        <end position="33"/>
    </location>
</feature>
<name>A0A016S308_9BILA</name>
<feature type="region of interest" description="Disordered" evidence="1">
    <location>
        <begin position="1"/>
        <end position="34"/>
    </location>
</feature>
<organism evidence="2 3">
    <name type="scientific">Ancylostoma ceylanicum</name>
    <dbReference type="NCBI Taxonomy" id="53326"/>
    <lineage>
        <taxon>Eukaryota</taxon>
        <taxon>Metazoa</taxon>
        <taxon>Ecdysozoa</taxon>
        <taxon>Nematoda</taxon>
        <taxon>Chromadorea</taxon>
        <taxon>Rhabditida</taxon>
        <taxon>Rhabditina</taxon>
        <taxon>Rhabditomorpha</taxon>
        <taxon>Strongyloidea</taxon>
        <taxon>Ancylostomatidae</taxon>
        <taxon>Ancylostomatinae</taxon>
        <taxon>Ancylostoma</taxon>
    </lineage>
</organism>
<proteinExistence type="predicted"/>
<reference evidence="3" key="1">
    <citation type="journal article" date="2015" name="Nat. Genet.">
        <title>The genome and transcriptome of the zoonotic hookworm Ancylostoma ceylanicum identify infection-specific gene families.</title>
        <authorList>
            <person name="Schwarz E.M."/>
            <person name="Hu Y."/>
            <person name="Antoshechkin I."/>
            <person name="Miller M.M."/>
            <person name="Sternberg P.W."/>
            <person name="Aroian R.V."/>
        </authorList>
    </citation>
    <scope>NUCLEOTIDE SEQUENCE</scope>
    <source>
        <strain evidence="3">HY135</strain>
    </source>
</reference>
<evidence type="ECO:0000313" key="2">
    <source>
        <dbReference type="EMBL" id="EYB84722.1"/>
    </source>
</evidence>
<protein>
    <submittedName>
        <fullName evidence="2">Uncharacterized protein</fullName>
    </submittedName>
</protein>
<evidence type="ECO:0000256" key="1">
    <source>
        <dbReference type="SAM" id="MobiDB-lite"/>
    </source>
</evidence>
<comment type="caution">
    <text evidence="2">The sequence shown here is derived from an EMBL/GenBank/DDBJ whole genome shotgun (WGS) entry which is preliminary data.</text>
</comment>